<reference evidence="3 4" key="1">
    <citation type="journal article" date="2018" name="Front. Microbiol.">
        <title>Genome-Wide Analysis of Corynespora cassiicola Leaf Fall Disease Putative Effectors.</title>
        <authorList>
            <person name="Lopez D."/>
            <person name="Ribeiro S."/>
            <person name="Label P."/>
            <person name="Fumanal B."/>
            <person name="Venisse J.S."/>
            <person name="Kohler A."/>
            <person name="de Oliveira R.R."/>
            <person name="Labutti K."/>
            <person name="Lipzen A."/>
            <person name="Lail K."/>
            <person name="Bauer D."/>
            <person name="Ohm R.A."/>
            <person name="Barry K.W."/>
            <person name="Spatafora J."/>
            <person name="Grigoriev I.V."/>
            <person name="Martin F.M."/>
            <person name="Pujade-Renaud V."/>
        </authorList>
    </citation>
    <scope>NUCLEOTIDE SEQUENCE [LARGE SCALE GENOMIC DNA]</scope>
    <source>
        <strain evidence="3 4">Philippines</strain>
    </source>
</reference>
<dbReference type="AlphaFoldDB" id="A0A2T2N3B0"/>
<feature type="chain" id="PRO_5015636532" evidence="2">
    <location>
        <begin position="21"/>
        <end position="157"/>
    </location>
</feature>
<evidence type="ECO:0000313" key="4">
    <source>
        <dbReference type="Proteomes" id="UP000240883"/>
    </source>
</evidence>
<organism evidence="3 4">
    <name type="scientific">Corynespora cassiicola Philippines</name>
    <dbReference type="NCBI Taxonomy" id="1448308"/>
    <lineage>
        <taxon>Eukaryota</taxon>
        <taxon>Fungi</taxon>
        <taxon>Dikarya</taxon>
        <taxon>Ascomycota</taxon>
        <taxon>Pezizomycotina</taxon>
        <taxon>Dothideomycetes</taxon>
        <taxon>Pleosporomycetidae</taxon>
        <taxon>Pleosporales</taxon>
        <taxon>Corynesporascaceae</taxon>
        <taxon>Corynespora</taxon>
    </lineage>
</organism>
<keyword evidence="2" id="KW-0732">Signal</keyword>
<name>A0A2T2N3B0_CORCC</name>
<keyword evidence="4" id="KW-1185">Reference proteome</keyword>
<feature type="signal peptide" evidence="2">
    <location>
        <begin position="1"/>
        <end position="20"/>
    </location>
</feature>
<evidence type="ECO:0000313" key="3">
    <source>
        <dbReference type="EMBL" id="PSN59932.1"/>
    </source>
</evidence>
<feature type="region of interest" description="Disordered" evidence="1">
    <location>
        <begin position="67"/>
        <end position="91"/>
    </location>
</feature>
<gene>
    <name evidence="3" type="ORF">BS50DRAFT_626464</name>
</gene>
<dbReference type="EMBL" id="KZ678152">
    <property type="protein sequence ID" value="PSN59932.1"/>
    <property type="molecule type" value="Genomic_DNA"/>
</dbReference>
<evidence type="ECO:0000256" key="1">
    <source>
        <dbReference type="SAM" id="MobiDB-lite"/>
    </source>
</evidence>
<proteinExistence type="predicted"/>
<evidence type="ECO:0000256" key="2">
    <source>
        <dbReference type="SAM" id="SignalP"/>
    </source>
</evidence>
<accession>A0A2T2N3B0</accession>
<sequence>MVQVAHLIAVAAFGFTVSAAVTPQPVSDVFVEEANGRVGKRDPQVKFVFKRDPQVKFVFKRDPDAADDGVDAVHEEQQPQPIADAVEADGRVGKRDPQVKFVFKRDPQVKFVFKRDPDAADDGVDAVHEEQQPQPIADAVEADGRVGKRNPQVKFVF</sequence>
<protein>
    <submittedName>
        <fullName evidence="3">Uncharacterized protein</fullName>
    </submittedName>
</protein>
<dbReference type="Proteomes" id="UP000240883">
    <property type="component" value="Unassembled WGS sequence"/>
</dbReference>